<name>A0ABV0PFL2_9TELE</name>
<protein>
    <submittedName>
        <fullName evidence="2">Uncharacterized protein</fullName>
    </submittedName>
</protein>
<dbReference type="Proteomes" id="UP001476798">
    <property type="component" value="Unassembled WGS sequence"/>
</dbReference>
<organism evidence="2 3">
    <name type="scientific">Goodea atripinnis</name>
    <dbReference type="NCBI Taxonomy" id="208336"/>
    <lineage>
        <taxon>Eukaryota</taxon>
        <taxon>Metazoa</taxon>
        <taxon>Chordata</taxon>
        <taxon>Craniata</taxon>
        <taxon>Vertebrata</taxon>
        <taxon>Euteleostomi</taxon>
        <taxon>Actinopterygii</taxon>
        <taxon>Neopterygii</taxon>
        <taxon>Teleostei</taxon>
        <taxon>Neoteleostei</taxon>
        <taxon>Acanthomorphata</taxon>
        <taxon>Ovalentaria</taxon>
        <taxon>Atherinomorphae</taxon>
        <taxon>Cyprinodontiformes</taxon>
        <taxon>Goodeidae</taxon>
        <taxon>Goodea</taxon>
    </lineage>
</organism>
<evidence type="ECO:0000313" key="2">
    <source>
        <dbReference type="EMBL" id="MEQ2182253.1"/>
    </source>
</evidence>
<evidence type="ECO:0000256" key="1">
    <source>
        <dbReference type="SAM" id="MobiDB-lite"/>
    </source>
</evidence>
<dbReference type="EMBL" id="JAHRIO010071861">
    <property type="protein sequence ID" value="MEQ2182253.1"/>
    <property type="molecule type" value="Genomic_DNA"/>
</dbReference>
<keyword evidence="3" id="KW-1185">Reference proteome</keyword>
<feature type="compositionally biased region" description="Basic and acidic residues" evidence="1">
    <location>
        <begin position="23"/>
        <end position="78"/>
    </location>
</feature>
<proteinExistence type="predicted"/>
<sequence length="101" mass="11656">KRCPPTYTEHITKRLTSGPGSHDGLHREPSTPHRYREGRTEFRRDKSPARPLDREKSPGRVLDSRRERSPGRFGDSTRLHAGSVRTQLAPVNKVCTRRWSQ</sequence>
<reference evidence="2 3" key="1">
    <citation type="submission" date="2021-06" db="EMBL/GenBank/DDBJ databases">
        <authorList>
            <person name="Palmer J.M."/>
        </authorList>
    </citation>
    <scope>NUCLEOTIDE SEQUENCE [LARGE SCALE GENOMIC DNA]</scope>
    <source>
        <strain evidence="2 3">GA_2019</strain>
        <tissue evidence="2">Muscle</tissue>
    </source>
</reference>
<comment type="caution">
    <text evidence="2">The sequence shown here is derived from an EMBL/GenBank/DDBJ whole genome shotgun (WGS) entry which is preliminary data.</text>
</comment>
<gene>
    <name evidence="2" type="ORF">GOODEAATRI_020383</name>
</gene>
<feature type="region of interest" description="Disordered" evidence="1">
    <location>
        <begin position="1"/>
        <end position="85"/>
    </location>
</feature>
<accession>A0ABV0PFL2</accession>
<feature type="non-terminal residue" evidence="2">
    <location>
        <position position="1"/>
    </location>
</feature>
<evidence type="ECO:0000313" key="3">
    <source>
        <dbReference type="Proteomes" id="UP001476798"/>
    </source>
</evidence>